<protein>
    <submittedName>
        <fullName evidence="3">GH3 auxin-responsive promoter family protein</fullName>
    </submittedName>
</protein>
<dbReference type="Proteomes" id="UP001403385">
    <property type="component" value="Unassembled WGS sequence"/>
</dbReference>
<evidence type="ECO:0000313" key="3">
    <source>
        <dbReference type="EMBL" id="MEN7546558.1"/>
    </source>
</evidence>
<dbReference type="AlphaFoldDB" id="A0AAW9S5B0"/>
<name>A0AAW9S5B0_9BACT</name>
<dbReference type="InterPro" id="IPR004993">
    <property type="entry name" value="GH3"/>
</dbReference>
<dbReference type="RefSeq" id="WP_346819343.1">
    <property type="nucleotide sequence ID" value="NZ_JBDKWZ010000001.1"/>
</dbReference>
<reference evidence="3 4" key="1">
    <citation type="submission" date="2024-04" db="EMBL/GenBank/DDBJ databases">
        <title>Novel genus in family Flammeovirgaceae.</title>
        <authorList>
            <person name="Nguyen T.H."/>
            <person name="Vuong T.Q."/>
            <person name="Le H."/>
            <person name="Kim S.-G."/>
        </authorList>
    </citation>
    <scope>NUCLEOTIDE SEQUENCE [LARGE SCALE GENOMIC DNA]</scope>
    <source>
        <strain evidence="3 4">JCM 23209</strain>
    </source>
</reference>
<dbReference type="GO" id="GO:0005737">
    <property type="term" value="C:cytoplasm"/>
    <property type="evidence" value="ECO:0007669"/>
    <property type="project" value="TreeGrafter"/>
</dbReference>
<proteinExistence type="predicted"/>
<evidence type="ECO:0000259" key="1">
    <source>
        <dbReference type="Pfam" id="PF23571"/>
    </source>
</evidence>
<dbReference type="PANTHER" id="PTHR31901">
    <property type="entry name" value="GH3 DOMAIN-CONTAINING PROTEIN"/>
    <property type="match status" value="1"/>
</dbReference>
<dbReference type="Pfam" id="PF23572">
    <property type="entry name" value="GH3_C"/>
    <property type="match status" value="1"/>
</dbReference>
<keyword evidence="4" id="KW-1185">Reference proteome</keyword>
<organism evidence="3 4">
    <name type="scientific">Rapidithrix thailandica</name>
    <dbReference type="NCBI Taxonomy" id="413964"/>
    <lineage>
        <taxon>Bacteria</taxon>
        <taxon>Pseudomonadati</taxon>
        <taxon>Bacteroidota</taxon>
        <taxon>Cytophagia</taxon>
        <taxon>Cytophagales</taxon>
        <taxon>Flammeovirgaceae</taxon>
        <taxon>Rapidithrix</taxon>
    </lineage>
</organism>
<dbReference type="EMBL" id="JBDKWZ010000001">
    <property type="protein sequence ID" value="MEN7546558.1"/>
    <property type="molecule type" value="Genomic_DNA"/>
</dbReference>
<dbReference type="InterPro" id="IPR055377">
    <property type="entry name" value="GH3_M"/>
</dbReference>
<evidence type="ECO:0000313" key="4">
    <source>
        <dbReference type="Proteomes" id="UP001403385"/>
    </source>
</evidence>
<gene>
    <name evidence="3" type="ORF">AAG747_01475</name>
</gene>
<accession>A0AAW9S5B0</accession>
<evidence type="ECO:0000259" key="2">
    <source>
        <dbReference type="Pfam" id="PF23572"/>
    </source>
</evidence>
<dbReference type="InterPro" id="IPR055378">
    <property type="entry name" value="GH3_C"/>
</dbReference>
<dbReference type="GO" id="GO:0016881">
    <property type="term" value="F:acid-amino acid ligase activity"/>
    <property type="evidence" value="ECO:0007669"/>
    <property type="project" value="TreeGrafter"/>
</dbReference>
<dbReference type="Pfam" id="PF23571">
    <property type="entry name" value="GH3_M"/>
    <property type="match status" value="1"/>
</dbReference>
<sequence length="505" mass="58336">MELLNKFFNWVMSRRIKQIEHFMQHPHDVQYEVFSSLIGTARHTEWGKKFHYSEISSVREYQQRVPISSYEDLFPYIERMMKGEQNILWPTEIKNFAKSSGTTNARSKFIPMSNEALDGCHYKGGKDLLSVYFQRNPESRLFLGKSLSIGGSYQKNHLNSDSYYGDVSAIIMKNLPMWAEFIRSPGLEVALMDKWEEKIEKMAQLTAKENVTNIAGVPTWTLVLLQRILEITGKDNITEVWPNLECFFHGAVAFGPYRETFTPLIPSEKMHYMETYNASEGFFGMQDTDNPDELLLMLDYGIFYEFIPIEEMDKEQPKALTLDEVELGKNYAMVISTNGGLWRYLIGDTVKFTSQTPYRIKITGRTKHFINAFGEEVVIENAETAITEACKITQARINNFTAAPIYLERGKKGGHEWVIEFIQSPSDFTLFVDTLDETLRKVNSDYDAKRYMDIALVKPVVHAAPEHTFYQWMKKRGKLGGQNKVPRLANNREYLDDLLTMMASL</sequence>
<feature type="domain" description="GH3 middle" evidence="1">
    <location>
        <begin position="296"/>
        <end position="365"/>
    </location>
</feature>
<feature type="domain" description="GH3 C-terminal" evidence="2">
    <location>
        <begin position="380"/>
        <end position="493"/>
    </location>
</feature>
<comment type="caution">
    <text evidence="3">The sequence shown here is derived from an EMBL/GenBank/DDBJ whole genome shotgun (WGS) entry which is preliminary data.</text>
</comment>
<dbReference type="PANTHER" id="PTHR31901:SF9">
    <property type="entry name" value="GH3 DOMAIN-CONTAINING PROTEIN"/>
    <property type="match status" value="1"/>
</dbReference>
<dbReference type="Pfam" id="PF03321">
    <property type="entry name" value="GH3"/>
    <property type="match status" value="1"/>
</dbReference>